<accession>A0ABU7DBC3</accession>
<dbReference type="Pfam" id="PF17921">
    <property type="entry name" value="Integrase_H2C2"/>
    <property type="match status" value="1"/>
</dbReference>
<evidence type="ECO:0000259" key="1">
    <source>
        <dbReference type="Pfam" id="PF17921"/>
    </source>
</evidence>
<evidence type="ECO:0000313" key="2">
    <source>
        <dbReference type="EMBL" id="MED6270973.1"/>
    </source>
</evidence>
<dbReference type="EMBL" id="JAHUTJ010017619">
    <property type="protein sequence ID" value="MED6270973.1"/>
    <property type="molecule type" value="Genomic_DNA"/>
</dbReference>
<name>A0ABU7DBC3_9TELE</name>
<feature type="domain" description="Integrase zinc-binding" evidence="1">
    <location>
        <begin position="13"/>
        <end position="71"/>
    </location>
</feature>
<sequence>IGIKQLSHAFSIVPTDQRGVTLAYTHYSPVGGHRRYKATLHTVQQMAYWPQTSHDIQVYIQGCLTCCQFQPSQPISQPPLQRRGVTLLWFLLQTNWVEPAPKLAGGKIIPTNCDMQLHQVSTN</sequence>
<gene>
    <name evidence="2" type="ORF">CHARACLAT_015646</name>
</gene>
<keyword evidence="3" id="KW-1185">Reference proteome</keyword>
<feature type="non-terminal residue" evidence="2">
    <location>
        <position position="1"/>
    </location>
</feature>
<dbReference type="Gene3D" id="1.10.340.70">
    <property type="match status" value="1"/>
</dbReference>
<dbReference type="Proteomes" id="UP001352852">
    <property type="component" value="Unassembled WGS sequence"/>
</dbReference>
<organism evidence="2 3">
    <name type="scientific">Characodon lateralis</name>
    <dbReference type="NCBI Taxonomy" id="208331"/>
    <lineage>
        <taxon>Eukaryota</taxon>
        <taxon>Metazoa</taxon>
        <taxon>Chordata</taxon>
        <taxon>Craniata</taxon>
        <taxon>Vertebrata</taxon>
        <taxon>Euteleostomi</taxon>
        <taxon>Actinopterygii</taxon>
        <taxon>Neopterygii</taxon>
        <taxon>Teleostei</taxon>
        <taxon>Neoteleostei</taxon>
        <taxon>Acanthomorphata</taxon>
        <taxon>Ovalentaria</taxon>
        <taxon>Atherinomorphae</taxon>
        <taxon>Cyprinodontiformes</taxon>
        <taxon>Goodeidae</taxon>
        <taxon>Characodon</taxon>
    </lineage>
</organism>
<reference evidence="2 3" key="1">
    <citation type="submission" date="2021-06" db="EMBL/GenBank/DDBJ databases">
        <authorList>
            <person name="Palmer J.M."/>
        </authorList>
    </citation>
    <scope>NUCLEOTIDE SEQUENCE [LARGE SCALE GENOMIC DNA]</scope>
    <source>
        <strain evidence="2 3">CL_MEX2019</strain>
        <tissue evidence="2">Muscle</tissue>
    </source>
</reference>
<protein>
    <recommendedName>
        <fullName evidence="1">Integrase zinc-binding domain-containing protein</fullName>
    </recommendedName>
</protein>
<dbReference type="InterPro" id="IPR041588">
    <property type="entry name" value="Integrase_H2C2"/>
</dbReference>
<proteinExistence type="predicted"/>
<comment type="caution">
    <text evidence="2">The sequence shown here is derived from an EMBL/GenBank/DDBJ whole genome shotgun (WGS) entry which is preliminary data.</text>
</comment>
<evidence type="ECO:0000313" key="3">
    <source>
        <dbReference type="Proteomes" id="UP001352852"/>
    </source>
</evidence>